<keyword evidence="1" id="KW-0472">Membrane</keyword>
<dbReference type="Pfam" id="PF02517">
    <property type="entry name" value="Rce1-like"/>
    <property type="match status" value="1"/>
</dbReference>
<feature type="transmembrane region" description="Helical" evidence="1">
    <location>
        <begin position="130"/>
        <end position="148"/>
    </location>
</feature>
<evidence type="ECO:0000259" key="2">
    <source>
        <dbReference type="Pfam" id="PF02517"/>
    </source>
</evidence>
<proteinExistence type="predicted"/>
<feature type="transmembrane region" description="Helical" evidence="1">
    <location>
        <begin position="197"/>
        <end position="213"/>
    </location>
</feature>
<organism evidence="3 4">
    <name type="scientific">Myxacorys almedinensis A</name>
    <dbReference type="NCBI Taxonomy" id="2690445"/>
    <lineage>
        <taxon>Bacteria</taxon>
        <taxon>Bacillati</taxon>
        <taxon>Cyanobacteriota</taxon>
        <taxon>Cyanophyceae</taxon>
        <taxon>Leptolyngbyales</taxon>
        <taxon>Leptolyngbyaceae</taxon>
        <taxon>Myxacorys</taxon>
        <taxon>Myxacorys almedinensis</taxon>
    </lineage>
</organism>
<evidence type="ECO:0000256" key="1">
    <source>
        <dbReference type="SAM" id="Phobius"/>
    </source>
</evidence>
<dbReference type="GO" id="GO:0004175">
    <property type="term" value="F:endopeptidase activity"/>
    <property type="evidence" value="ECO:0007669"/>
    <property type="project" value="UniProtKB-ARBA"/>
</dbReference>
<feature type="transmembrane region" description="Helical" evidence="1">
    <location>
        <begin position="95"/>
        <end position="118"/>
    </location>
</feature>
<keyword evidence="3" id="KW-0378">Hydrolase</keyword>
<dbReference type="PANTHER" id="PTHR39430">
    <property type="entry name" value="MEMBRANE-ASSOCIATED PROTEASE-RELATED"/>
    <property type="match status" value="1"/>
</dbReference>
<dbReference type="GO" id="GO:0008237">
    <property type="term" value="F:metallopeptidase activity"/>
    <property type="evidence" value="ECO:0007669"/>
    <property type="project" value="UniProtKB-KW"/>
</dbReference>
<keyword evidence="4" id="KW-1185">Reference proteome</keyword>
<gene>
    <name evidence="3" type="ORF">GS601_02400</name>
</gene>
<keyword evidence="3" id="KW-0482">Metalloprotease</keyword>
<comment type="caution">
    <text evidence="3">The sequence shown here is derived from an EMBL/GenBank/DDBJ whole genome shotgun (WGS) entry which is preliminary data.</text>
</comment>
<protein>
    <submittedName>
        <fullName evidence="3">CPBP family intramembrane metalloprotease</fullName>
    </submittedName>
</protein>
<feature type="transmembrane region" description="Helical" evidence="1">
    <location>
        <begin position="219"/>
        <end position="237"/>
    </location>
</feature>
<dbReference type="AlphaFoldDB" id="A0A8J7YWY4"/>
<sequence>MLPFFNSVGFFITEAPTWLEIGFFFLIWSLLWLPIAVPLAIALRWRPPKPPEISQKLPLLASLYLLAPVVLWGVARLQNLPFATFGWHWDRSVLTSLGVGVGIGAIGLILLFGLQTLFGLIRWAAQDWRSLAGAIASGLLIGLAIAGIEELVFRGFVFGQLLQDVDFWTSAIASSILFALLHLIWEGVENIPQLPGLSLMGVVLCLAVSFKAGQPDLGLAWGLHAGWIWAMTSLDAAKFSYTGRAPDWLTGLDGKPLAGFAALGFLLATAGIVLAMLPS</sequence>
<name>A0A8J7YWY4_9CYAN</name>
<feature type="transmembrane region" description="Helical" evidence="1">
    <location>
        <begin position="257"/>
        <end position="277"/>
    </location>
</feature>
<keyword evidence="1" id="KW-1133">Transmembrane helix</keyword>
<feature type="transmembrane region" description="Helical" evidence="1">
    <location>
        <begin position="23"/>
        <end position="45"/>
    </location>
</feature>
<accession>A0A8J7YWY4</accession>
<keyword evidence="1" id="KW-0812">Transmembrane</keyword>
<evidence type="ECO:0000313" key="3">
    <source>
        <dbReference type="EMBL" id="NDJ16147.1"/>
    </source>
</evidence>
<feature type="transmembrane region" description="Helical" evidence="1">
    <location>
        <begin position="57"/>
        <end position="75"/>
    </location>
</feature>
<dbReference type="EMBL" id="WVIE01000002">
    <property type="protein sequence ID" value="NDJ16147.1"/>
    <property type="molecule type" value="Genomic_DNA"/>
</dbReference>
<feature type="domain" description="CAAX prenyl protease 2/Lysostaphin resistance protein A-like" evidence="2">
    <location>
        <begin position="135"/>
        <end position="227"/>
    </location>
</feature>
<dbReference type="PANTHER" id="PTHR39430:SF1">
    <property type="entry name" value="PROTEASE"/>
    <property type="match status" value="1"/>
</dbReference>
<reference evidence="3" key="1">
    <citation type="submission" date="2019-12" db="EMBL/GenBank/DDBJ databases">
        <title>High-Quality draft genome sequences of three cyanobacteria isolated from the limestone walls of the Old Cathedral of Coimbra.</title>
        <authorList>
            <person name="Tiago I."/>
            <person name="Soares F."/>
            <person name="Portugal A."/>
        </authorList>
    </citation>
    <scope>NUCLEOTIDE SEQUENCE</scope>
    <source>
        <strain evidence="3">A</strain>
    </source>
</reference>
<dbReference type="GO" id="GO:0080120">
    <property type="term" value="P:CAAX-box protein maturation"/>
    <property type="evidence" value="ECO:0007669"/>
    <property type="project" value="UniProtKB-ARBA"/>
</dbReference>
<dbReference type="Proteomes" id="UP000646053">
    <property type="component" value="Unassembled WGS sequence"/>
</dbReference>
<evidence type="ECO:0000313" key="4">
    <source>
        <dbReference type="Proteomes" id="UP000646053"/>
    </source>
</evidence>
<keyword evidence="3" id="KW-0645">Protease</keyword>
<feature type="transmembrane region" description="Helical" evidence="1">
    <location>
        <begin position="168"/>
        <end position="185"/>
    </location>
</feature>
<dbReference type="InterPro" id="IPR003675">
    <property type="entry name" value="Rce1/LyrA-like_dom"/>
</dbReference>